<comment type="caution">
    <text evidence="1">The sequence shown here is derived from an EMBL/GenBank/DDBJ whole genome shotgun (WGS) entry which is preliminary data.</text>
</comment>
<organism evidence="1 2">
    <name type="scientific">Mycolicibacter senuensis</name>
    <dbReference type="NCBI Taxonomy" id="386913"/>
    <lineage>
        <taxon>Bacteria</taxon>
        <taxon>Bacillati</taxon>
        <taxon>Actinomycetota</taxon>
        <taxon>Actinomycetes</taxon>
        <taxon>Mycobacteriales</taxon>
        <taxon>Mycobacteriaceae</taxon>
        <taxon>Mycolicibacter</taxon>
    </lineage>
</organism>
<proteinExistence type="predicted"/>
<sequence>MPGDVGRAGFCIQYAGDAVSAYLWNSLDNLSYVAAPDHQAPAIPWAGPDARPGGYVAVA</sequence>
<accession>A0A7I9XHD8</accession>
<keyword evidence="2" id="KW-1185">Reference proteome</keyword>
<evidence type="ECO:0000313" key="1">
    <source>
        <dbReference type="EMBL" id="GFG69389.1"/>
    </source>
</evidence>
<name>A0A7I9XHD8_9MYCO</name>
<dbReference type="Proteomes" id="UP000465263">
    <property type="component" value="Unassembled WGS sequence"/>
</dbReference>
<protein>
    <submittedName>
        <fullName evidence="1">Uncharacterized protein</fullName>
    </submittedName>
</protein>
<reference evidence="1 2" key="1">
    <citation type="journal article" date="2019" name="Emerg. Microbes Infect.">
        <title>Comprehensive subspecies identification of 175 nontuberculous mycobacteria species based on 7547 genomic profiles.</title>
        <authorList>
            <person name="Matsumoto Y."/>
            <person name="Kinjo T."/>
            <person name="Motooka D."/>
            <person name="Nabeya D."/>
            <person name="Jung N."/>
            <person name="Uechi K."/>
            <person name="Horii T."/>
            <person name="Iida T."/>
            <person name="Fujita J."/>
            <person name="Nakamura S."/>
        </authorList>
    </citation>
    <scope>NUCLEOTIDE SEQUENCE [LARGE SCALE GENOMIC DNA]</scope>
    <source>
        <strain evidence="1 2">JCM 16017</strain>
    </source>
</reference>
<evidence type="ECO:0000313" key="2">
    <source>
        <dbReference type="Proteomes" id="UP000465263"/>
    </source>
</evidence>
<gene>
    <name evidence="1" type="ORF">MSEN_11090</name>
</gene>
<dbReference type="EMBL" id="BLKV01000001">
    <property type="protein sequence ID" value="GFG69389.1"/>
    <property type="molecule type" value="Genomic_DNA"/>
</dbReference>
<dbReference type="AlphaFoldDB" id="A0A7I9XHD8"/>